<dbReference type="GO" id="GO:0042882">
    <property type="term" value="P:L-arabinose transmembrane transport"/>
    <property type="evidence" value="ECO:0007669"/>
    <property type="project" value="InterPro"/>
</dbReference>
<evidence type="ECO:0000313" key="6">
    <source>
        <dbReference type="Proteomes" id="UP000283644"/>
    </source>
</evidence>
<dbReference type="PANTHER" id="PTHR46847:SF1">
    <property type="entry name" value="D-ALLOSE-BINDING PERIPLASMIC PROTEIN-RELATED"/>
    <property type="match status" value="1"/>
</dbReference>
<evidence type="ECO:0000256" key="2">
    <source>
        <dbReference type="ARBA" id="ARBA00007639"/>
    </source>
</evidence>
<dbReference type="SUPFAM" id="SSF53822">
    <property type="entry name" value="Periplasmic binding protein-like I"/>
    <property type="match status" value="1"/>
</dbReference>
<sequence length="324" mass="33758">MALAGCGAVDTGALTSDGGSDPVQKSGEITIAYMQKQGDQQYFVDEATGAKEEAEELGDVEIRVVDLGTDSNEAISQMNAMIAQQVDAIVIIVPDQKIGPQVIDMAREAGIPLLASADPIEDGSGEPAPFVGFDSVAMGTQVGQKAGELFVESGWDTSHTKIMAAYSEGLTSCQDRQKGAEAGFKEKAGELLPIVTLGTDNSNVDAQNKAAAAVTANPDVENWVVWGCNDESETGVVTALENAGISPDNIIGVGLGAYLTCKDWQAGVKSGNKAALYISGNEVGHTAVNTVVTALRDGTPLPENTQVPTKMVDAETWEQEMSSC</sequence>
<keyword evidence="3" id="KW-0732">Signal</keyword>
<organism evidence="5 6">
    <name type="scientific">Nocardioides immobilis</name>
    <dbReference type="NCBI Taxonomy" id="2049295"/>
    <lineage>
        <taxon>Bacteria</taxon>
        <taxon>Bacillati</taxon>
        <taxon>Actinomycetota</taxon>
        <taxon>Actinomycetes</taxon>
        <taxon>Propionibacteriales</taxon>
        <taxon>Nocardioidaceae</taxon>
        <taxon>Nocardioides</taxon>
    </lineage>
</organism>
<proteinExistence type="inferred from homology"/>
<dbReference type="PANTHER" id="PTHR46847">
    <property type="entry name" value="D-ALLOSE-BINDING PERIPLASMIC PROTEIN-RELATED"/>
    <property type="match status" value="1"/>
</dbReference>
<protein>
    <submittedName>
        <fullName evidence="5">Sugar ABC transporter substrate-binding protein</fullName>
    </submittedName>
</protein>
<evidence type="ECO:0000256" key="1">
    <source>
        <dbReference type="ARBA" id="ARBA00004196"/>
    </source>
</evidence>
<dbReference type="PIRSF" id="PIRSF002816">
    <property type="entry name" value="AraF"/>
    <property type="match status" value="1"/>
</dbReference>
<reference evidence="5 6" key="1">
    <citation type="submission" date="2018-09" db="EMBL/GenBank/DDBJ databases">
        <title>Genome sequencing of Nocardioides immobilis CCTCC AB 2017083 for comparison to Nocardioides silvaticus.</title>
        <authorList>
            <person name="Li C."/>
            <person name="Wang G."/>
        </authorList>
    </citation>
    <scope>NUCLEOTIDE SEQUENCE [LARGE SCALE GENOMIC DNA]</scope>
    <source>
        <strain evidence="5 6">CCTCC AB 2017083</strain>
    </source>
</reference>
<evidence type="ECO:0000259" key="4">
    <source>
        <dbReference type="Pfam" id="PF13407"/>
    </source>
</evidence>
<dbReference type="GO" id="GO:0030313">
    <property type="term" value="C:cell envelope"/>
    <property type="evidence" value="ECO:0007669"/>
    <property type="project" value="UniProtKB-SubCell"/>
</dbReference>
<dbReference type="OrthoDB" id="7833812at2"/>
<evidence type="ECO:0000256" key="3">
    <source>
        <dbReference type="ARBA" id="ARBA00022729"/>
    </source>
</evidence>
<gene>
    <name evidence="5" type="ORF">D0Z08_00855</name>
</gene>
<dbReference type="Proteomes" id="UP000283644">
    <property type="component" value="Unassembled WGS sequence"/>
</dbReference>
<accession>A0A417Y8L3</accession>
<dbReference type="AlphaFoldDB" id="A0A417Y8L3"/>
<evidence type="ECO:0000313" key="5">
    <source>
        <dbReference type="EMBL" id="RHW29039.1"/>
    </source>
</evidence>
<name>A0A417Y8L3_9ACTN</name>
<dbReference type="Pfam" id="PF13407">
    <property type="entry name" value="Peripla_BP_4"/>
    <property type="match status" value="1"/>
</dbReference>
<dbReference type="GO" id="GO:0030246">
    <property type="term" value="F:carbohydrate binding"/>
    <property type="evidence" value="ECO:0007669"/>
    <property type="project" value="UniProtKB-ARBA"/>
</dbReference>
<comment type="caution">
    <text evidence="5">The sequence shown here is derived from an EMBL/GenBank/DDBJ whole genome shotgun (WGS) entry which is preliminary data.</text>
</comment>
<comment type="subcellular location">
    <subcellularLocation>
        <location evidence="1">Cell envelope</location>
    </subcellularLocation>
</comment>
<feature type="domain" description="Periplasmic binding protein" evidence="4">
    <location>
        <begin position="31"/>
        <end position="255"/>
    </location>
</feature>
<dbReference type="Gene3D" id="3.40.50.2300">
    <property type="match status" value="2"/>
</dbReference>
<comment type="similarity">
    <text evidence="2">Belongs to the bacterial solute-binding protein 2 family.</text>
</comment>
<dbReference type="EMBL" id="QXGH01000007">
    <property type="protein sequence ID" value="RHW29039.1"/>
    <property type="molecule type" value="Genomic_DNA"/>
</dbReference>
<keyword evidence="6" id="KW-1185">Reference proteome</keyword>
<dbReference type="InterPro" id="IPR026266">
    <property type="entry name" value="AraF"/>
</dbReference>
<dbReference type="InterPro" id="IPR028082">
    <property type="entry name" value="Peripla_BP_I"/>
</dbReference>
<dbReference type="InterPro" id="IPR025997">
    <property type="entry name" value="SBP_2_dom"/>
</dbReference>